<evidence type="ECO:0000259" key="3">
    <source>
        <dbReference type="Pfam" id="PF01361"/>
    </source>
</evidence>
<dbReference type="HOGENOM" id="CLU_148073_5_2_2"/>
<protein>
    <submittedName>
        <fullName evidence="4">4-oxalocrotonate tautomerase</fullName>
    </submittedName>
</protein>
<gene>
    <name evidence="4" type="ordered locus">Metbo_1630</name>
</gene>
<reference evidence="5" key="1">
    <citation type="submission" date="2011-02" db="EMBL/GenBank/DDBJ databases">
        <title>Complete sequence of Methanobacterium sp. AL-21.</title>
        <authorList>
            <consortium name="US DOE Joint Genome Institute"/>
            <person name="Lucas S."/>
            <person name="Copeland A."/>
            <person name="Lapidus A."/>
            <person name="Cheng J.-F."/>
            <person name="Goodwin L."/>
            <person name="Pitluck S."/>
            <person name="Chertkov O."/>
            <person name="Detter J.C."/>
            <person name="Han C."/>
            <person name="Tapia R."/>
            <person name="Land M."/>
            <person name="Hauser L."/>
            <person name="Kyrpides N."/>
            <person name="Ivanova N."/>
            <person name="Mikhailova N."/>
            <person name="Pagani I."/>
            <person name="Cadillo-Quiroz H."/>
            <person name="Imachi H."/>
            <person name="Zinder S."/>
            <person name="Liu W."/>
            <person name="Woyke T."/>
        </authorList>
    </citation>
    <scope>NUCLEOTIDE SEQUENCE [LARGE SCALE GENOMIC DNA]</scope>
    <source>
        <strain evidence="5">AL-21</strain>
    </source>
</reference>
<dbReference type="PANTHER" id="PTHR35530">
    <property type="entry name" value="TAUTOMERASE-RELATED"/>
    <property type="match status" value="1"/>
</dbReference>
<dbReference type="RefSeq" id="WP_013645207.1">
    <property type="nucleotide sequence ID" value="NC_015216.1"/>
</dbReference>
<organism evidence="4 5">
    <name type="scientific">Methanobacterium lacus (strain AL-21)</name>
    <dbReference type="NCBI Taxonomy" id="877455"/>
    <lineage>
        <taxon>Archaea</taxon>
        <taxon>Methanobacteriati</taxon>
        <taxon>Methanobacteriota</taxon>
        <taxon>Methanomada group</taxon>
        <taxon>Methanobacteria</taxon>
        <taxon>Methanobacteriales</taxon>
        <taxon>Methanobacteriaceae</taxon>
        <taxon>Methanobacterium</taxon>
    </lineage>
</organism>
<dbReference type="AlphaFoldDB" id="F0T9A5"/>
<dbReference type="InterPro" id="IPR014347">
    <property type="entry name" value="Tautomerase/MIF_sf"/>
</dbReference>
<dbReference type="InterPro" id="IPR004370">
    <property type="entry name" value="4-OT-like_dom"/>
</dbReference>
<evidence type="ECO:0000256" key="1">
    <source>
        <dbReference type="ARBA" id="ARBA00006723"/>
    </source>
</evidence>
<dbReference type="KEGG" id="mel:Metbo_1630"/>
<dbReference type="SUPFAM" id="SSF55331">
    <property type="entry name" value="Tautomerase/MIF"/>
    <property type="match status" value="1"/>
</dbReference>
<evidence type="ECO:0000256" key="2">
    <source>
        <dbReference type="ARBA" id="ARBA00023235"/>
    </source>
</evidence>
<accession>F0T9A5</accession>
<dbReference type="STRING" id="877455.Metbo_1630"/>
<evidence type="ECO:0000313" key="5">
    <source>
        <dbReference type="Proteomes" id="UP000007490"/>
    </source>
</evidence>
<dbReference type="eggNOG" id="arCOG02240">
    <property type="taxonomic scope" value="Archaea"/>
</dbReference>
<keyword evidence="5" id="KW-1185">Reference proteome</keyword>
<keyword evidence="2" id="KW-0413">Isomerase</keyword>
<dbReference type="PANTHER" id="PTHR35530:SF2">
    <property type="entry name" value="BSL4019 PROTEIN"/>
    <property type="match status" value="1"/>
</dbReference>
<dbReference type="OrthoDB" id="8161at2157"/>
<comment type="similarity">
    <text evidence="1">Belongs to the 4-oxalocrotonate tautomerase family.</text>
</comment>
<dbReference type="Pfam" id="PF01361">
    <property type="entry name" value="Tautomerase"/>
    <property type="match status" value="1"/>
</dbReference>
<dbReference type="GeneID" id="10278087"/>
<dbReference type="EMBL" id="CP002551">
    <property type="protein sequence ID" value="ADZ09856.1"/>
    <property type="molecule type" value="Genomic_DNA"/>
</dbReference>
<sequence>MPMVQINVWKGFEEEKIEYLIKNITQAFVEVDVPAQAVEILVNEVPKSHWGVGGELCSVKFKDVGPGK</sequence>
<dbReference type="GO" id="GO:0016853">
    <property type="term" value="F:isomerase activity"/>
    <property type="evidence" value="ECO:0007669"/>
    <property type="project" value="UniProtKB-KW"/>
</dbReference>
<dbReference type="Proteomes" id="UP000007490">
    <property type="component" value="Chromosome"/>
</dbReference>
<evidence type="ECO:0000313" key="4">
    <source>
        <dbReference type="EMBL" id="ADZ09856.1"/>
    </source>
</evidence>
<name>F0T9A5_METLA</name>
<reference evidence="4 5" key="2">
    <citation type="journal article" date="2014" name="Int. J. Syst. Evol. Microbiol.">
        <title>Methanobacterium paludis sp. nov. and a novel strain of Methanobacterium lacus isolated from northern peatlands.</title>
        <authorList>
            <person name="Cadillo-Quiroz H."/>
            <person name="Brauer S.L."/>
            <person name="Goodson N."/>
            <person name="Yavitt J.B."/>
            <person name="Zinder S.H."/>
        </authorList>
    </citation>
    <scope>NUCLEOTIDE SEQUENCE [LARGE SCALE GENOMIC DNA]</scope>
    <source>
        <strain evidence="4 5">AL-21</strain>
    </source>
</reference>
<feature type="domain" description="4-oxalocrotonate tautomerase-like" evidence="3">
    <location>
        <begin position="2"/>
        <end position="58"/>
    </location>
</feature>
<proteinExistence type="inferred from homology"/>
<dbReference type="Gene3D" id="3.30.429.10">
    <property type="entry name" value="Macrophage Migration Inhibitory Factor"/>
    <property type="match status" value="1"/>
</dbReference>